<dbReference type="PROSITE" id="PS50026">
    <property type="entry name" value="EGF_3"/>
    <property type="match status" value="1"/>
</dbReference>
<dbReference type="Gene3D" id="2.10.25.10">
    <property type="entry name" value="Laminin"/>
    <property type="match status" value="1"/>
</dbReference>
<evidence type="ECO:0000256" key="3">
    <source>
        <dbReference type="PROSITE-ProRule" id="PRU00076"/>
    </source>
</evidence>
<feature type="compositionally biased region" description="Basic and acidic residues" evidence="4">
    <location>
        <begin position="105"/>
        <end position="119"/>
    </location>
</feature>
<dbReference type="PANTHER" id="PTHR22906:SF21">
    <property type="entry name" value="SEMA DOMAIN-CONTAINING PROTEIN"/>
    <property type="match status" value="1"/>
</dbReference>
<sequence length="940" mass="103176">MSSPTSVDRSIPPTSSYKGVVTPASLAEGLTTLSSSSKDIKLPKSSYKGIIAPTSSSEGITSPANFNKGLATPTTANKDITFNGLQGLKKQAAVNHFANHWNIRDNQKENLKGSTKSDEDLNVDDVGTLPAKEAVFSRLLDDSSLFDKHQQPSTGSSLEGSTVVKKQLDDGVVVGADNTASQVEKLAQVIGESYKELGRNNHQPVVVAYGLDKNKENVNLESELIRESTDKLEEQVKRLKSLSERVELTAQLVKNQTQYGSNSNEVVSAILKYAEAFLKKNKPEIDINVSDDVQIEDDDNSIHIRGKGSGWSMWTGWSDCTMECGLHSYRFRHRLCLHPDHCPGEDKERKQCLGLPRCMPPGGIWSAWSTWTSCGVSCGSNGFRRRYRSCETDTGCAGKAEMTESCRGVPCDGEDQGRQDEVGWTSCSVTCGTGLQFYRPSGSKLSRKCRTTPCDGLAFWQQWKSWGACTVTCGAGVRLRSRTCVSPQPSLSCKGDGIKTEGCTIPCRMSFSEDPSSGLQPVGNLVSNSLTDSAVSSSQVKKVGGVWTSWSDWSACSVSCGVGIETKFRKCKTRCYGDAQQRRPCVKDTCDAENVAFSERLLEGDSTELRCPVEDSDTEHVIWVSPDGQKIDADSQDERFQLVGSTLEIVDAGRASIGTYHCIVTHSDTGLVKSGDISLAVTTCDSLPCKHGGSCEETPNEIIPWLAFTCHCPKGTVGTFCELKLSYSTQFWILTVIIFGCSLFCLCFTVFTLSWKEQHEDHGGDTLNIREYFNQLLIDYGCKMEAPTTTWKGEDVVRIDVSQPEGSGWLSRICRCLQFNRRPKPEFGDYLTDFDEAMNQFGGDDYSSTEYSSDEEEQTGSGAENEESGSYLPPPPVDFNDYAGEMANVDDIMQANNPVGKKSLQSEYPFDEVFCPTSPFNSLMSELVLVSVVILFYQIF</sequence>
<evidence type="ECO:0000256" key="1">
    <source>
        <dbReference type="ARBA" id="ARBA00022737"/>
    </source>
</evidence>
<dbReference type="Gene3D" id="2.20.100.10">
    <property type="entry name" value="Thrombospondin type-1 (TSP1) repeat"/>
    <property type="match status" value="4"/>
</dbReference>
<feature type="domain" description="EGF-like" evidence="6">
    <location>
        <begin position="680"/>
        <end position="722"/>
    </location>
</feature>
<dbReference type="PROSITE" id="PS00022">
    <property type="entry name" value="EGF_1"/>
    <property type="match status" value="1"/>
</dbReference>
<feature type="disulfide bond" evidence="3">
    <location>
        <begin position="712"/>
        <end position="721"/>
    </location>
</feature>
<keyword evidence="3" id="KW-0245">EGF-like domain</keyword>
<accession>A0A7J7JCG8</accession>
<dbReference type="InterPro" id="IPR036179">
    <property type="entry name" value="Ig-like_dom_sf"/>
</dbReference>
<dbReference type="Proteomes" id="UP000593567">
    <property type="component" value="Unassembled WGS sequence"/>
</dbReference>
<dbReference type="InterPro" id="IPR036383">
    <property type="entry name" value="TSP1_rpt_sf"/>
</dbReference>
<dbReference type="SMART" id="SM00181">
    <property type="entry name" value="EGF"/>
    <property type="match status" value="1"/>
</dbReference>
<dbReference type="Pfam" id="PF00008">
    <property type="entry name" value="EGF"/>
    <property type="match status" value="1"/>
</dbReference>
<dbReference type="InterPro" id="IPR007110">
    <property type="entry name" value="Ig-like_dom"/>
</dbReference>
<evidence type="ECO:0000256" key="4">
    <source>
        <dbReference type="SAM" id="MobiDB-lite"/>
    </source>
</evidence>
<feature type="region of interest" description="Disordered" evidence="4">
    <location>
        <begin position="105"/>
        <end position="124"/>
    </location>
</feature>
<dbReference type="InterPro" id="IPR000884">
    <property type="entry name" value="TSP1_rpt"/>
</dbReference>
<dbReference type="SMART" id="SM00209">
    <property type="entry name" value="TSP1"/>
    <property type="match status" value="5"/>
</dbReference>
<dbReference type="PROSITE" id="PS50835">
    <property type="entry name" value="IG_LIKE"/>
    <property type="match status" value="1"/>
</dbReference>
<comment type="caution">
    <text evidence="3">Lacks conserved residue(s) required for the propagation of feature annotation.</text>
</comment>
<proteinExistence type="predicted"/>
<evidence type="ECO:0000313" key="9">
    <source>
        <dbReference type="Proteomes" id="UP000593567"/>
    </source>
</evidence>
<dbReference type="SMART" id="SM00408">
    <property type="entry name" value="IGc2"/>
    <property type="match status" value="1"/>
</dbReference>
<dbReference type="InterPro" id="IPR013783">
    <property type="entry name" value="Ig-like_fold"/>
</dbReference>
<feature type="transmembrane region" description="Helical" evidence="5">
    <location>
        <begin position="731"/>
        <end position="753"/>
    </location>
</feature>
<keyword evidence="5" id="KW-0812">Transmembrane</keyword>
<dbReference type="SUPFAM" id="SSF48726">
    <property type="entry name" value="Immunoglobulin"/>
    <property type="match status" value="1"/>
</dbReference>
<organism evidence="8 9">
    <name type="scientific">Bugula neritina</name>
    <name type="common">Brown bryozoan</name>
    <name type="synonym">Sertularia neritina</name>
    <dbReference type="NCBI Taxonomy" id="10212"/>
    <lineage>
        <taxon>Eukaryota</taxon>
        <taxon>Metazoa</taxon>
        <taxon>Spiralia</taxon>
        <taxon>Lophotrochozoa</taxon>
        <taxon>Bryozoa</taxon>
        <taxon>Gymnolaemata</taxon>
        <taxon>Cheilostomatida</taxon>
        <taxon>Flustrina</taxon>
        <taxon>Buguloidea</taxon>
        <taxon>Bugulidae</taxon>
        <taxon>Bugula</taxon>
    </lineage>
</organism>
<evidence type="ECO:0008006" key="10">
    <source>
        <dbReference type="Google" id="ProtNLM"/>
    </source>
</evidence>
<dbReference type="SUPFAM" id="SSF57196">
    <property type="entry name" value="EGF/Laminin"/>
    <property type="match status" value="1"/>
</dbReference>
<keyword evidence="2 3" id="KW-1015">Disulfide bond</keyword>
<keyword evidence="1" id="KW-0677">Repeat</keyword>
<feature type="region of interest" description="Disordered" evidence="4">
    <location>
        <begin position="1"/>
        <end position="20"/>
    </location>
</feature>
<dbReference type="AlphaFoldDB" id="A0A7J7JCG8"/>
<gene>
    <name evidence="8" type="ORF">EB796_017727</name>
</gene>
<dbReference type="OrthoDB" id="9988752at2759"/>
<reference evidence="8" key="1">
    <citation type="submission" date="2020-06" db="EMBL/GenBank/DDBJ databases">
        <title>Draft genome of Bugula neritina, a colonial animal packing powerful symbionts and potential medicines.</title>
        <authorList>
            <person name="Rayko M."/>
        </authorList>
    </citation>
    <scope>NUCLEOTIDE SEQUENCE [LARGE SCALE GENOMIC DNA]</scope>
    <source>
        <strain evidence="8">Kwan_BN1</strain>
    </source>
</reference>
<dbReference type="CDD" id="cd00054">
    <property type="entry name" value="EGF_CA"/>
    <property type="match status" value="1"/>
</dbReference>
<dbReference type="InterPro" id="IPR013151">
    <property type="entry name" value="Immunoglobulin_dom"/>
</dbReference>
<evidence type="ECO:0000259" key="7">
    <source>
        <dbReference type="PROSITE" id="PS50835"/>
    </source>
</evidence>
<evidence type="ECO:0000259" key="6">
    <source>
        <dbReference type="PROSITE" id="PS50026"/>
    </source>
</evidence>
<dbReference type="InterPro" id="IPR003598">
    <property type="entry name" value="Ig_sub2"/>
</dbReference>
<evidence type="ECO:0000256" key="2">
    <source>
        <dbReference type="ARBA" id="ARBA00023157"/>
    </source>
</evidence>
<dbReference type="SMART" id="SM00409">
    <property type="entry name" value="IG"/>
    <property type="match status" value="1"/>
</dbReference>
<comment type="caution">
    <text evidence="8">The sequence shown here is derived from an EMBL/GenBank/DDBJ whole genome shotgun (WGS) entry which is preliminary data.</text>
</comment>
<feature type="region of interest" description="Disordered" evidence="4">
    <location>
        <begin position="845"/>
        <end position="877"/>
    </location>
</feature>
<dbReference type="InterPro" id="IPR052065">
    <property type="entry name" value="Compl_asym_regulator"/>
</dbReference>
<dbReference type="EMBL" id="VXIV02002641">
    <property type="protein sequence ID" value="KAF6023972.1"/>
    <property type="molecule type" value="Genomic_DNA"/>
</dbReference>
<keyword evidence="9" id="KW-1185">Reference proteome</keyword>
<dbReference type="Pfam" id="PF00047">
    <property type="entry name" value="ig"/>
    <property type="match status" value="1"/>
</dbReference>
<dbReference type="InterPro" id="IPR000742">
    <property type="entry name" value="EGF"/>
</dbReference>
<feature type="domain" description="Ig-like" evidence="7">
    <location>
        <begin position="584"/>
        <end position="678"/>
    </location>
</feature>
<dbReference type="Pfam" id="PF00090">
    <property type="entry name" value="TSP_1"/>
    <property type="match status" value="5"/>
</dbReference>
<dbReference type="PANTHER" id="PTHR22906">
    <property type="entry name" value="PROPERDIN"/>
    <property type="match status" value="1"/>
</dbReference>
<evidence type="ECO:0000256" key="5">
    <source>
        <dbReference type="SAM" id="Phobius"/>
    </source>
</evidence>
<keyword evidence="5" id="KW-1133">Transmembrane helix</keyword>
<evidence type="ECO:0000313" key="8">
    <source>
        <dbReference type="EMBL" id="KAF6023972.1"/>
    </source>
</evidence>
<protein>
    <recommendedName>
        <fullName evidence="10">Ig-like domain-containing protein</fullName>
    </recommendedName>
</protein>
<dbReference type="PROSITE" id="PS50092">
    <property type="entry name" value="TSP1"/>
    <property type="match status" value="4"/>
</dbReference>
<dbReference type="InterPro" id="IPR003599">
    <property type="entry name" value="Ig_sub"/>
</dbReference>
<dbReference type="CDD" id="cd00096">
    <property type="entry name" value="Ig"/>
    <property type="match status" value="1"/>
</dbReference>
<keyword evidence="5" id="KW-0472">Membrane</keyword>
<dbReference type="SUPFAM" id="SSF82895">
    <property type="entry name" value="TSP-1 type 1 repeat"/>
    <property type="match status" value="4"/>
</dbReference>
<name>A0A7J7JCG8_BUGNE</name>
<feature type="compositionally biased region" description="Polar residues" evidence="4">
    <location>
        <begin position="1"/>
        <end position="17"/>
    </location>
</feature>
<dbReference type="Gene3D" id="2.60.40.10">
    <property type="entry name" value="Immunoglobulins"/>
    <property type="match status" value="1"/>
</dbReference>